<gene>
    <name evidence="1" type="ORF">E6O75_ATG04472</name>
</gene>
<dbReference type="Proteomes" id="UP000298493">
    <property type="component" value="Unassembled WGS sequence"/>
</dbReference>
<dbReference type="GO" id="GO:0009306">
    <property type="term" value="P:protein secretion"/>
    <property type="evidence" value="ECO:0007669"/>
    <property type="project" value="TreeGrafter"/>
</dbReference>
<protein>
    <submittedName>
        <fullName evidence="1">DUF833-domain-containing protein</fullName>
    </submittedName>
</protein>
<evidence type="ECO:0000313" key="2">
    <source>
        <dbReference type="Proteomes" id="UP000298493"/>
    </source>
</evidence>
<dbReference type="Pfam" id="PF05742">
    <property type="entry name" value="TANGO2"/>
    <property type="match status" value="1"/>
</dbReference>
<comment type="caution">
    <text evidence="1">The sequence shown here is derived from an EMBL/GenBank/DDBJ whole genome shotgun (WGS) entry which is preliminary data.</text>
</comment>
<dbReference type="EMBL" id="SNSC02000004">
    <property type="protein sequence ID" value="TID25267.1"/>
    <property type="molecule type" value="Genomic_DNA"/>
</dbReference>
<dbReference type="PANTHER" id="PTHR17985">
    <property type="entry name" value="SER/THR-RICH PROTEIN T10 IN DGCR REGION"/>
    <property type="match status" value="1"/>
</dbReference>
<proteinExistence type="predicted"/>
<dbReference type="PANTHER" id="PTHR17985:SF8">
    <property type="entry name" value="TRANSPORT AND GOLGI ORGANIZATION PROTEIN 2 HOMOLOG"/>
    <property type="match status" value="1"/>
</dbReference>
<dbReference type="OrthoDB" id="191601at2759"/>
<accession>A0A4Z1P816</accession>
<name>A0A4Z1P816_9PEZI</name>
<reference evidence="1 2" key="1">
    <citation type="submission" date="2019-04" db="EMBL/GenBank/DDBJ databases">
        <title>High contiguity whole genome sequence and gene annotation resource for two Venturia nashicola isolates.</title>
        <authorList>
            <person name="Prokchorchik M."/>
            <person name="Won K."/>
            <person name="Lee Y."/>
            <person name="Choi E.D."/>
            <person name="Segonzac C."/>
            <person name="Sohn K.H."/>
        </authorList>
    </citation>
    <scope>NUCLEOTIDE SEQUENCE [LARGE SCALE GENOMIC DNA]</scope>
    <source>
        <strain evidence="1 2">PRI2</strain>
    </source>
</reference>
<dbReference type="InterPro" id="IPR008551">
    <property type="entry name" value="TANGO2"/>
</dbReference>
<sequence length="325" mass="36187">MCIVVVTTCHPDYPLILVNNRDEYLHRPTAQADWWNPPNEYVVGGRDNHRPEHGTWLGMTRQGRIACLTNFREEGSQFIEGRRSRGAVVNSYLKTSPNSHVATEDVAQKLIDEGLDGIGGFSLLFGQLRNPATFGEKHGGVGLAIVSNRSESIRDVSWLCKEPGETHSLSNAHYGDNTWPKVVHGEEMVEDGVKESYANKETKEQLIDRLLDVLSVDTLPKQKVGEEWDIYLRQLRNSVFIPPIGSDSLEAKKTADEIAGANGTSNAMAVFDPTSGVYGTQKQTVILVDKNGKTTFFERTLIDEDGKQIQPGKGDRRFDFAIEGW</sequence>
<evidence type="ECO:0000313" key="1">
    <source>
        <dbReference type="EMBL" id="TID25267.1"/>
    </source>
</evidence>
<dbReference type="GO" id="GO:0007030">
    <property type="term" value="P:Golgi organization"/>
    <property type="evidence" value="ECO:0007669"/>
    <property type="project" value="TreeGrafter"/>
</dbReference>
<organism evidence="1 2">
    <name type="scientific">Venturia nashicola</name>
    <dbReference type="NCBI Taxonomy" id="86259"/>
    <lineage>
        <taxon>Eukaryota</taxon>
        <taxon>Fungi</taxon>
        <taxon>Dikarya</taxon>
        <taxon>Ascomycota</taxon>
        <taxon>Pezizomycotina</taxon>
        <taxon>Dothideomycetes</taxon>
        <taxon>Pleosporomycetidae</taxon>
        <taxon>Venturiales</taxon>
        <taxon>Venturiaceae</taxon>
        <taxon>Venturia</taxon>
    </lineage>
</organism>
<dbReference type="GO" id="GO:0005794">
    <property type="term" value="C:Golgi apparatus"/>
    <property type="evidence" value="ECO:0007669"/>
    <property type="project" value="TreeGrafter"/>
</dbReference>
<dbReference type="AlphaFoldDB" id="A0A4Z1P816"/>
<keyword evidence="2" id="KW-1185">Reference proteome</keyword>